<dbReference type="Gene3D" id="2.60.40.1120">
    <property type="entry name" value="Carboxypeptidase-like, regulatory domain"/>
    <property type="match status" value="1"/>
</dbReference>
<dbReference type="AlphaFoldDB" id="A0A328BNX3"/>
<feature type="domain" description="Outer membrane protein beta-barrel" evidence="11">
    <location>
        <begin position="389"/>
        <end position="798"/>
    </location>
</feature>
<reference evidence="13" key="1">
    <citation type="submission" date="2018-05" db="EMBL/GenBank/DDBJ databases">
        <authorList>
            <person name="Nie L."/>
        </authorList>
    </citation>
    <scope>NUCLEOTIDE SEQUENCE [LARGE SCALE GENOMIC DNA]</scope>
    <source>
        <strain evidence="13">NL</strain>
    </source>
</reference>
<keyword evidence="2 7" id="KW-0813">Transport</keyword>
<comment type="similarity">
    <text evidence="7">Belongs to the TonB-dependent receptor family.</text>
</comment>
<dbReference type="GO" id="GO:0009279">
    <property type="term" value="C:cell outer membrane"/>
    <property type="evidence" value="ECO:0007669"/>
    <property type="project" value="UniProtKB-SubCell"/>
</dbReference>
<evidence type="ECO:0000256" key="9">
    <source>
        <dbReference type="SAM" id="SignalP"/>
    </source>
</evidence>
<evidence type="ECO:0000313" key="12">
    <source>
        <dbReference type="EMBL" id="RAK66708.1"/>
    </source>
</evidence>
<feature type="chain" id="PRO_5016442456" evidence="9">
    <location>
        <begin position="21"/>
        <end position="830"/>
    </location>
</feature>
<dbReference type="PANTHER" id="PTHR40980:SF4">
    <property type="entry name" value="TONB-DEPENDENT RECEPTOR-LIKE BETA-BARREL DOMAIN-CONTAINING PROTEIN"/>
    <property type="match status" value="1"/>
</dbReference>
<keyword evidence="5 7" id="KW-0472">Membrane</keyword>
<keyword evidence="4 7" id="KW-0812">Transmembrane</keyword>
<evidence type="ECO:0000256" key="2">
    <source>
        <dbReference type="ARBA" id="ARBA00022448"/>
    </source>
</evidence>
<dbReference type="InterPro" id="IPR037066">
    <property type="entry name" value="Plug_dom_sf"/>
</dbReference>
<organism evidence="12 13">
    <name type="scientific">Hymenobacter edaphi</name>
    <dbReference type="NCBI Taxonomy" id="2211146"/>
    <lineage>
        <taxon>Bacteria</taxon>
        <taxon>Pseudomonadati</taxon>
        <taxon>Bacteroidota</taxon>
        <taxon>Cytophagia</taxon>
        <taxon>Cytophagales</taxon>
        <taxon>Hymenobacteraceae</taxon>
        <taxon>Hymenobacter</taxon>
    </lineage>
</organism>
<dbReference type="InterPro" id="IPR039426">
    <property type="entry name" value="TonB-dep_rcpt-like"/>
</dbReference>
<evidence type="ECO:0000259" key="10">
    <source>
        <dbReference type="Pfam" id="PF07715"/>
    </source>
</evidence>
<dbReference type="Proteomes" id="UP000248553">
    <property type="component" value="Unassembled WGS sequence"/>
</dbReference>
<evidence type="ECO:0000256" key="3">
    <source>
        <dbReference type="ARBA" id="ARBA00022452"/>
    </source>
</evidence>
<dbReference type="GO" id="GO:0030246">
    <property type="term" value="F:carbohydrate binding"/>
    <property type="evidence" value="ECO:0007669"/>
    <property type="project" value="InterPro"/>
</dbReference>
<dbReference type="PROSITE" id="PS52016">
    <property type="entry name" value="TONB_DEPENDENT_REC_3"/>
    <property type="match status" value="1"/>
</dbReference>
<evidence type="ECO:0000259" key="11">
    <source>
        <dbReference type="Pfam" id="PF14905"/>
    </source>
</evidence>
<dbReference type="PANTHER" id="PTHR40980">
    <property type="entry name" value="PLUG DOMAIN-CONTAINING PROTEIN"/>
    <property type="match status" value="1"/>
</dbReference>
<evidence type="ECO:0000256" key="4">
    <source>
        <dbReference type="ARBA" id="ARBA00022692"/>
    </source>
</evidence>
<dbReference type="OrthoDB" id="905812at2"/>
<keyword evidence="13" id="KW-1185">Reference proteome</keyword>
<protein>
    <submittedName>
        <fullName evidence="12">TonB-dependent receptor</fullName>
    </submittedName>
</protein>
<name>A0A328BNX3_9BACT</name>
<dbReference type="EMBL" id="QHKM01000003">
    <property type="protein sequence ID" value="RAK66708.1"/>
    <property type="molecule type" value="Genomic_DNA"/>
</dbReference>
<comment type="caution">
    <text evidence="12">The sequence shown here is derived from an EMBL/GenBank/DDBJ whole genome shotgun (WGS) entry which is preliminary data.</text>
</comment>
<dbReference type="InterPro" id="IPR041700">
    <property type="entry name" value="OMP_b-brl_3"/>
</dbReference>
<keyword evidence="9" id="KW-0732">Signal</keyword>
<evidence type="ECO:0000256" key="1">
    <source>
        <dbReference type="ARBA" id="ARBA00004571"/>
    </source>
</evidence>
<feature type="domain" description="TonB-dependent receptor plug" evidence="10">
    <location>
        <begin position="153"/>
        <end position="234"/>
    </location>
</feature>
<dbReference type="Gene3D" id="2.40.170.20">
    <property type="entry name" value="TonB-dependent receptor, beta-barrel domain"/>
    <property type="match status" value="1"/>
</dbReference>
<dbReference type="SUPFAM" id="SSF56935">
    <property type="entry name" value="Porins"/>
    <property type="match status" value="1"/>
</dbReference>
<feature type="region of interest" description="Disordered" evidence="8">
    <location>
        <begin position="804"/>
        <end position="830"/>
    </location>
</feature>
<keyword evidence="12" id="KW-0675">Receptor</keyword>
<comment type="subcellular location">
    <subcellularLocation>
        <location evidence="1 7">Cell outer membrane</location>
        <topology evidence="1 7">Multi-pass membrane protein</topology>
    </subcellularLocation>
</comment>
<keyword evidence="6 7" id="KW-0998">Cell outer membrane</keyword>
<dbReference type="Pfam" id="PF07715">
    <property type="entry name" value="Plug"/>
    <property type="match status" value="1"/>
</dbReference>
<evidence type="ECO:0000256" key="8">
    <source>
        <dbReference type="SAM" id="MobiDB-lite"/>
    </source>
</evidence>
<gene>
    <name evidence="12" type="ORF">DLM85_10840</name>
</gene>
<feature type="signal peptide" evidence="9">
    <location>
        <begin position="1"/>
        <end position="20"/>
    </location>
</feature>
<evidence type="ECO:0000256" key="7">
    <source>
        <dbReference type="PROSITE-ProRule" id="PRU01360"/>
    </source>
</evidence>
<evidence type="ECO:0000256" key="6">
    <source>
        <dbReference type="ARBA" id="ARBA00023237"/>
    </source>
</evidence>
<dbReference type="InterPro" id="IPR012910">
    <property type="entry name" value="Plug_dom"/>
</dbReference>
<proteinExistence type="inferred from homology"/>
<dbReference type="RefSeq" id="WP_111478142.1">
    <property type="nucleotide sequence ID" value="NZ_QHKM01000003.1"/>
</dbReference>
<evidence type="ECO:0000256" key="5">
    <source>
        <dbReference type="ARBA" id="ARBA00023136"/>
    </source>
</evidence>
<keyword evidence="3 7" id="KW-1134">Transmembrane beta strand</keyword>
<sequence>MTYRVPLLLWACLSTTAALAQTAAPAQTAPAPRGTGRLSGVVVDAATNKPVEFATVALLPTAGDKPLTGTAADAQGRFRLTDLPPGTYRLTLSFVGYAPRTLPVTVTGEAQDLGTLELTAATKQLGEVTVTGEREIVENKPDRLVYNAERDVTNTGGTAADVLRKTPLLNVDADGNVQLRGSSNPRILINNKPSALLSGNLADALKQIPADQIKAVEVLTAPSAKYDGEGSGGVINIVLKKNSLQGVNGNLGGGVGNRNQGLNGALNARRGKLGANASLSVNRNRYPYRSTVTRTDFLPDGQVGRLNQRMESNAQGRSGWGEAGLTFDPSPEHGFQLTFNGNAYHSEQPQKFYNQYSGGGPQRDTLYARDNRQRYLGQNVDVSGGYTRTFKEHEGREWSLLAQHSRSQGNQRYALDQYDAADLYQGPIEYREQSRNLSLNRETTLQTDYAHPFKEGVSLETGAKAIRRLVTSDYRIDTLLVSRQAEFARSPARSNAFDYQQDVAAAYGTYNFGLGKKYTFSLGTRLEYTRIDGEFQGENGRFANDYTNLLPSLSATRNLKQPGQTLRLSYSRRIQRPNIYYLNPFIQQTDPRNISYGNPTLAPEVTDNYELTYSTFGKAGSLNASAYTRRTGNAIEEINFYNEALARAETTFRNIARNSNYGLSLYTSVKPVPKWQIGLNLDGSYSQLRSVALGRTTTRLQFNGNLNSSWRFGKGYTVQGYGGFWTGGVGLQTRYGGGGYYSLGLKRTILKEKLDLTVNASNFLQTYRVFRASTLTPQFESRSAYYNAQSSVRLSLSYRFGKVDGNAPQRQRRSISNDDQKGGGSKGGGN</sequence>
<dbReference type="SUPFAM" id="SSF49452">
    <property type="entry name" value="Starch-binding domain-like"/>
    <property type="match status" value="1"/>
</dbReference>
<dbReference type="InterPro" id="IPR013784">
    <property type="entry name" value="Carb-bd-like_fold"/>
</dbReference>
<dbReference type="Pfam" id="PF14905">
    <property type="entry name" value="OMP_b-brl_3"/>
    <property type="match status" value="1"/>
</dbReference>
<evidence type="ECO:0000313" key="13">
    <source>
        <dbReference type="Proteomes" id="UP000248553"/>
    </source>
</evidence>
<accession>A0A328BNX3</accession>
<dbReference type="InterPro" id="IPR036942">
    <property type="entry name" value="Beta-barrel_TonB_sf"/>
</dbReference>
<dbReference type="Gene3D" id="2.170.130.10">
    <property type="entry name" value="TonB-dependent receptor, plug domain"/>
    <property type="match status" value="1"/>
</dbReference>
<dbReference type="Pfam" id="PF13620">
    <property type="entry name" value="CarboxypepD_reg"/>
    <property type="match status" value="1"/>
</dbReference>